<keyword evidence="3" id="KW-1185">Reference proteome</keyword>
<dbReference type="InParanoid" id="S8G1P5"/>
<protein>
    <submittedName>
        <fullName evidence="2">Uncharacterized protein</fullName>
    </submittedName>
</protein>
<dbReference type="Proteomes" id="UP000015241">
    <property type="component" value="Unassembled WGS sequence"/>
</dbReference>
<proteinExistence type="predicted"/>
<dbReference type="AlphaFoldDB" id="S8G1P5"/>
<sequence length="132" mass="13254">MSTASGNYSATATSLTPSETSTYVRNGTSSASGNGTSTIVVTSTATSVKTVTSVSTDIETMVTTVTGRDTTEIYTTTQTLVSTIVVPTTATGGLLPVNGAAGAAMLPRTVAATVCVATVLWLLCSMDCGAVW</sequence>
<feature type="compositionally biased region" description="Polar residues" evidence="1">
    <location>
        <begin position="1"/>
        <end position="25"/>
    </location>
</feature>
<dbReference type="EMBL" id="KE504127">
    <property type="protein sequence ID" value="EPT04215.1"/>
    <property type="molecule type" value="Genomic_DNA"/>
</dbReference>
<reference evidence="2 3" key="1">
    <citation type="journal article" date="2012" name="Science">
        <title>The Paleozoic origin of enzymatic lignin decomposition reconstructed from 31 fungal genomes.</title>
        <authorList>
            <person name="Floudas D."/>
            <person name="Binder M."/>
            <person name="Riley R."/>
            <person name="Barry K."/>
            <person name="Blanchette R.A."/>
            <person name="Henrissat B."/>
            <person name="Martinez A.T."/>
            <person name="Otillar R."/>
            <person name="Spatafora J.W."/>
            <person name="Yadav J.S."/>
            <person name="Aerts A."/>
            <person name="Benoit I."/>
            <person name="Boyd A."/>
            <person name="Carlson A."/>
            <person name="Copeland A."/>
            <person name="Coutinho P.M."/>
            <person name="de Vries R.P."/>
            <person name="Ferreira P."/>
            <person name="Findley K."/>
            <person name="Foster B."/>
            <person name="Gaskell J."/>
            <person name="Glotzer D."/>
            <person name="Gorecki P."/>
            <person name="Heitman J."/>
            <person name="Hesse C."/>
            <person name="Hori C."/>
            <person name="Igarashi K."/>
            <person name="Jurgens J.A."/>
            <person name="Kallen N."/>
            <person name="Kersten P."/>
            <person name="Kohler A."/>
            <person name="Kuees U."/>
            <person name="Kumar T.K.A."/>
            <person name="Kuo A."/>
            <person name="LaButti K."/>
            <person name="Larrondo L.F."/>
            <person name="Lindquist E."/>
            <person name="Ling A."/>
            <person name="Lombard V."/>
            <person name="Lucas S."/>
            <person name="Lundell T."/>
            <person name="Martin R."/>
            <person name="McLaughlin D.J."/>
            <person name="Morgenstern I."/>
            <person name="Morin E."/>
            <person name="Murat C."/>
            <person name="Nagy L.G."/>
            <person name="Nolan M."/>
            <person name="Ohm R.A."/>
            <person name="Patyshakuliyeva A."/>
            <person name="Rokas A."/>
            <person name="Ruiz-Duenas F.J."/>
            <person name="Sabat G."/>
            <person name="Salamov A."/>
            <person name="Samejima M."/>
            <person name="Schmutz J."/>
            <person name="Slot J.C."/>
            <person name="St John F."/>
            <person name="Stenlid J."/>
            <person name="Sun H."/>
            <person name="Sun S."/>
            <person name="Syed K."/>
            <person name="Tsang A."/>
            <person name="Wiebenga A."/>
            <person name="Young D."/>
            <person name="Pisabarro A."/>
            <person name="Eastwood D.C."/>
            <person name="Martin F."/>
            <person name="Cullen D."/>
            <person name="Grigoriev I.V."/>
            <person name="Hibbett D.S."/>
        </authorList>
    </citation>
    <scope>NUCLEOTIDE SEQUENCE</scope>
    <source>
        <strain evidence="3">FP-58527</strain>
    </source>
</reference>
<dbReference type="OrthoDB" id="2802894at2759"/>
<evidence type="ECO:0000313" key="3">
    <source>
        <dbReference type="Proteomes" id="UP000015241"/>
    </source>
</evidence>
<evidence type="ECO:0000313" key="2">
    <source>
        <dbReference type="EMBL" id="EPT04215.1"/>
    </source>
</evidence>
<organism evidence="2 3">
    <name type="scientific">Fomitopsis schrenkii</name>
    <name type="common">Brown rot fungus</name>
    <dbReference type="NCBI Taxonomy" id="2126942"/>
    <lineage>
        <taxon>Eukaryota</taxon>
        <taxon>Fungi</taxon>
        <taxon>Dikarya</taxon>
        <taxon>Basidiomycota</taxon>
        <taxon>Agaricomycotina</taxon>
        <taxon>Agaricomycetes</taxon>
        <taxon>Polyporales</taxon>
        <taxon>Fomitopsis</taxon>
    </lineage>
</organism>
<gene>
    <name evidence="2" type="ORF">FOMPIDRAFT_1058042</name>
</gene>
<evidence type="ECO:0000256" key="1">
    <source>
        <dbReference type="SAM" id="MobiDB-lite"/>
    </source>
</evidence>
<accession>S8G1P5</accession>
<feature type="compositionally biased region" description="Low complexity" evidence="1">
    <location>
        <begin position="26"/>
        <end position="37"/>
    </location>
</feature>
<name>S8G1P5_FOMSC</name>
<dbReference type="HOGENOM" id="CLU_1917108_0_0_1"/>
<feature type="region of interest" description="Disordered" evidence="1">
    <location>
        <begin position="1"/>
        <end position="37"/>
    </location>
</feature>